<comment type="caution">
    <text evidence="2">The sequence shown here is derived from an EMBL/GenBank/DDBJ whole genome shotgun (WGS) entry which is preliminary data.</text>
</comment>
<organism evidence="2 3">
    <name type="scientific">Portunus trituberculatus</name>
    <name type="common">Swimming crab</name>
    <name type="synonym">Neptunus trituberculatus</name>
    <dbReference type="NCBI Taxonomy" id="210409"/>
    <lineage>
        <taxon>Eukaryota</taxon>
        <taxon>Metazoa</taxon>
        <taxon>Ecdysozoa</taxon>
        <taxon>Arthropoda</taxon>
        <taxon>Crustacea</taxon>
        <taxon>Multicrustacea</taxon>
        <taxon>Malacostraca</taxon>
        <taxon>Eumalacostraca</taxon>
        <taxon>Eucarida</taxon>
        <taxon>Decapoda</taxon>
        <taxon>Pleocyemata</taxon>
        <taxon>Brachyura</taxon>
        <taxon>Eubrachyura</taxon>
        <taxon>Portunoidea</taxon>
        <taxon>Portunidae</taxon>
        <taxon>Portuninae</taxon>
        <taxon>Portunus</taxon>
    </lineage>
</organism>
<accession>A0A5B7H549</accession>
<feature type="compositionally biased region" description="Polar residues" evidence="1">
    <location>
        <begin position="31"/>
        <end position="51"/>
    </location>
</feature>
<protein>
    <submittedName>
        <fullName evidence="2">Uncharacterized protein</fullName>
    </submittedName>
</protein>
<dbReference type="AlphaFoldDB" id="A0A5B7H549"/>
<gene>
    <name evidence="2" type="ORF">E2C01_058093</name>
</gene>
<evidence type="ECO:0000313" key="2">
    <source>
        <dbReference type="EMBL" id="MPC63984.1"/>
    </source>
</evidence>
<proteinExistence type="predicted"/>
<evidence type="ECO:0000256" key="1">
    <source>
        <dbReference type="SAM" id="MobiDB-lite"/>
    </source>
</evidence>
<feature type="compositionally biased region" description="Low complexity" evidence="1">
    <location>
        <begin position="142"/>
        <end position="205"/>
    </location>
</feature>
<name>A0A5B7H549_PORTR</name>
<keyword evidence="3" id="KW-1185">Reference proteome</keyword>
<feature type="region of interest" description="Disordered" evidence="1">
    <location>
        <begin position="140"/>
        <end position="205"/>
    </location>
</feature>
<evidence type="ECO:0000313" key="3">
    <source>
        <dbReference type="Proteomes" id="UP000324222"/>
    </source>
</evidence>
<feature type="region of interest" description="Disordered" evidence="1">
    <location>
        <begin position="71"/>
        <end position="121"/>
    </location>
</feature>
<feature type="region of interest" description="Disordered" evidence="1">
    <location>
        <begin position="31"/>
        <end position="59"/>
    </location>
</feature>
<sequence length="244" mass="24915">MESLCAQLPCPATSCTTCFRRITLVNMTDYNDSANSVGKRTRDLSPSTSPDKNLPNKATLEPVRDLLRDWGSNEELSSPGAASLPHSDGASLALSSASEEERQQQQEDDTQSWTVIGRGHRQQPPFKLGILEEHNSAYKPQAVPVPSPAAGGAPGPAKEATTAPPRGTTRPAPSTDRTAAGRPARAAAATNPSGGATRAAAAAGAPAIPMRPAPATAATAAATLLSCPAPNEVSVGPATGPQGP</sequence>
<dbReference type="EMBL" id="VSRR010021495">
    <property type="protein sequence ID" value="MPC63984.1"/>
    <property type="molecule type" value="Genomic_DNA"/>
</dbReference>
<reference evidence="2 3" key="1">
    <citation type="submission" date="2019-05" db="EMBL/GenBank/DDBJ databases">
        <title>Another draft genome of Portunus trituberculatus and its Hox gene families provides insights of decapod evolution.</title>
        <authorList>
            <person name="Jeong J.-H."/>
            <person name="Song I."/>
            <person name="Kim S."/>
            <person name="Choi T."/>
            <person name="Kim D."/>
            <person name="Ryu S."/>
            <person name="Kim W."/>
        </authorList>
    </citation>
    <scope>NUCLEOTIDE SEQUENCE [LARGE SCALE GENOMIC DNA]</scope>
    <source>
        <tissue evidence="2">Muscle</tissue>
    </source>
</reference>
<dbReference type="Proteomes" id="UP000324222">
    <property type="component" value="Unassembled WGS sequence"/>
</dbReference>